<organism evidence="2">
    <name type="scientific">Alexandrium monilatum</name>
    <dbReference type="NCBI Taxonomy" id="311494"/>
    <lineage>
        <taxon>Eukaryota</taxon>
        <taxon>Sar</taxon>
        <taxon>Alveolata</taxon>
        <taxon>Dinophyceae</taxon>
        <taxon>Gonyaulacales</taxon>
        <taxon>Pyrocystaceae</taxon>
        <taxon>Alexandrium</taxon>
    </lineage>
</organism>
<proteinExistence type="predicted"/>
<dbReference type="AlphaFoldDB" id="A0A7S4QQT0"/>
<accession>A0A7S4QQT0</accession>
<feature type="compositionally biased region" description="Low complexity" evidence="1">
    <location>
        <begin position="126"/>
        <end position="135"/>
    </location>
</feature>
<name>A0A7S4QQT0_9DINO</name>
<protein>
    <submittedName>
        <fullName evidence="2">Uncharacterized protein</fullName>
    </submittedName>
</protein>
<evidence type="ECO:0000256" key="1">
    <source>
        <dbReference type="SAM" id="MobiDB-lite"/>
    </source>
</evidence>
<feature type="region of interest" description="Disordered" evidence="1">
    <location>
        <begin position="86"/>
        <end position="150"/>
    </location>
</feature>
<gene>
    <name evidence="2" type="ORF">AMON00008_LOCUS24161</name>
</gene>
<reference evidence="2" key="1">
    <citation type="submission" date="2021-01" db="EMBL/GenBank/DDBJ databases">
        <authorList>
            <person name="Corre E."/>
            <person name="Pelletier E."/>
            <person name="Niang G."/>
            <person name="Scheremetjew M."/>
            <person name="Finn R."/>
            <person name="Kale V."/>
            <person name="Holt S."/>
            <person name="Cochrane G."/>
            <person name="Meng A."/>
            <person name="Brown T."/>
            <person name="Cohen L."/>
        </authorList>
    </citation>
    <scope>NUCLEOTIDE SEQUENCE</scope>
    <source>
        <strain evidence="2">CCMP3105</strain>
    </source>
</reference>
<evidence type="ECO:0000313" key="2">
    <source>
        <dbReference type="EMBL" id="CAE4590875.1"/>
    </source>
</evidence>
<sequence length="242" mass="26855">MLRGLQSHEAAMRTAPPKTNEQDHARAPKEGAAEYAARELLRVARKFMPSNVSMKNANEEEEEQQQSLPQDLRRVASQVLMRPNTILQEITGTGARKRPSSTPKLVLEEIPAVRRRSSSETRLRDGLLSSSGSRLSPKKPEGKPREDEPEVMPVWQSKESDRPCLVPPLCSGTAQIEADKGFFLWANNIVQEVAQDATTANFSVPRVPGPPPCQFFRSAEAIEPPCMPPPWQSFVPLSPAVR</sequence>
<feature type="compositionally biased region" description="Basic and acidic residues" evidence="1">
    <location>
        <begin position="20"/>
        <end position="34"/>
    </location>
</feature>
<feature type="region of interest" description="Disordered" evidence="1">
    <location>
        <begin position="1"/>
        <end position="34"/>
    </location>
</feature>
<dbReference type="EMBL" id="HBNR01035222">
    <property type="protein sequence ID" value="CAE4590875.1"/>
    <property type="molecule type" value="Transcribed_RNA"/>
</dbReference>